<dbReference type="InterPro" id="IPR019019">
    <property type="entry name" value="H-type_lectin_domain"/>
</dbReference>
<dbReference type="GO" id="GO:0070492">
    <property type="term" value="F:oligosaccharide binding"/>
    <property type="evidence" value="ECO:0007669"/>
    <property type="project" value="TreeGrafter"/>
</dbReference>
<dbReference type="EMBL" id="CP019312">
    <property type="protein sequence ID" value="APX12253.1"/>
    <property type="molecule type" value="Genomic_DNA"/>
</dbReference>
<accession>A0A1P8MW74</accession>
<organism evidence="2 3">
    <name type="scientific">Tateyamaria omphalii</name>
    <dbReference type="NCBI Taxonomy" id="299262"/>
    <lineage>
        <taxon>Bacteria</taxon>
        <taxon>Pseudomonadati</taxon>
        <taxon>Pseudomonadota</taxon>
        <taxon>Alphaproteobacteria</taxon>
        <taxon>Rhodobacterales</taxon>
        <taxon>Roseobacteraceae</taxon>
        <taxon>Tateyamaria</taxon>
    </lineage>
</organism>
<dbReference type="GO" id="GO:0009986">
    <property type="term" value="C:cell surface"/>
    <property type="evidence" value="ECO:0007669"/>
    <property type="project" value="TreeGrafter"/>
</dbReference>
<dbReference type="GO" id="GO:0098609">
    <property type="term" value="P:cell-cell adhesion"/>
    <property type="evidence" value="ECO:0007669"/>
    <property type="project" value="TreeGrafter"/>
</dbReference>
<dbReference type="InterPro" id="IPR052487">
    <property type="entry name" value="Galactose-binding_lectin"/>
</dbReference>
<name>A0A1P8MW74_9RHOB</name>
<gene>
    <name evidence="2" type="ORF">BWR18_11610</name>
</gene>
<dbReference type="GO" id="GO:0030247">
    <property type="term" value="F:polysaccharide binding"/>
    <property type="evidence" value="ECO:0007669"/>
    <property type="project" value="TreeGrafter"/>
</dbReference>
<dbReference type="GO" id="GO:0046871">
    <property type="term" value="F:N-acetylgalactosamine binding"/>
    <property type="evidence" value="ECO:0007669"/>
    <property type="project" value="TreeGrafter"/>
</dbReference>
<dbReference type="RefSeq" id="WP_076628413.1">
    <property type="nucleotide sequence ID" value="NZ_CP019312.1"/>
</dbReference>
<evidence type="ECO:0000259" key="1">
    <source>
        <dbReference type="Pfam" id="PF09458"/>
    </source>
</evidence>
<dbReference type="OrthoDB" id="7658568at2"/>
<dbReference type="KEGG" id="tom:BWR18_11610"/>
<dbReference type="PANTHER" id="PTHR46938">
    <property type="entry name" value="DISCOIDIN-1 SUBUNIT A-RELATED-RELATED"/>
    <property type="match status" value="1"/>
</dbReference>
<dbReference type="Gene3D" id="2.60.40.2080">
    <property type="match status" value="1"/>
</dbReference>
<dbReference type="GO" id="GO:0045335">
    <property type="term" value="C:phagocytic vesicle"/>
    <property type="evidence" value="ECO:0007669"/>
    <property type="project" value="TreeGrafter"/>
</dbReference>
<dbReference type="AlphaFoldDB" id="A0A1P8MW74"/>
<dbReference type="GO" id="GO:0098636">
    <property type="term" value="C:protein complex involved in cell adhesion"/>
    <property type="evidence" value="ECO:0007669"/>
    <property type="project" value="TreeGrafter"/>
</dbReference>
<protein>
    <recommendedName>
        <fullName evidence="1">H-type lectin domain-containing protein</fullName>
    </recommendedName>
</protein>
<proteinExistence type="predicted"/>
<evidence type="ECO:0000313" key="3">
    <source>
        <dbReference type="Proteomes" id="UP000186336"/>
    </source>
</evidence>
<dbReference type="STRING" id="299262.BWR18_11610"/>
<evidence type="ECO:0000313" key="2">
    <source>
        <dbReference type="EMBL" id="APX12253.1"/>
    </source>
</evidence>
<dbReference type="Pfam" id="PF09458">
    <property type="entry name" value="H_lectin"/>
    <property type="match status" value="1"/>
</dbReference>
<dbReference type="InterPro" id="IPR037221">
    <property type="entry name" value="H-type_lectin_dom_sf"/>
</dbReference>
<dbReference type="Proteomes" id="UP000186336">
    <property type="component" value="Chromosome"/>
</dbReference>
<reference evidence="2 3" key="1">
    <citation type="submission" date="2017-01" db="EMBL/GenBank/DDBJ databases">
        <title>Complete genome of Tateyamaria omphalii DOK1-4 isolated from seawater in Dokdo.</title>
        <authorList>
            <person name="Kim J.H."/>
            <person name="Chi W.-J."/>
        </authorList>
    </citation>
    <scope>NUCLEOTIDE SEQUENCE [LARGE SCALE GENOMIC DNA]</scope>
    <source>
        <strain evidence="2 3">DOK1-4</strain>
    </source>
</reference>
<keyword evidence="3" id="KW-1185">Reference proteome</keyword>
<sequence>MKRLRNHLIGIDQGDTVLFSDFEDGGDMWTGRGQRERRRRVAFAEPFRAEPSVHVSISMWDVDTNMPLRADIKAETITLDGFDLVFRTWGDTRVARIRVAWMAIGELRQSDDWDLY</sequence>
<dbReference type="SUPFAM" id="SSF141086">
    <property type="entry name" value="Agglutinin HPA-like"/>
    <property type="match status" value="1"/>
</dbReference>
<feature type="domain" description="H-type lectin" evidence="1">
    <location>
        <begin position="39"/>
        <end position="104"/>
    </location>
</feature>